<protein>
    <recommendedName>
        <fullName evidence="8">Rhodopsin domain-containing protein</fullName>
    </recommendedName>
</protein>
<feature type="region of interest" description="Disordered" evidence="6">
    <location>
        <begin position="393"/>
        <end position="413"/>
    </location>
</feature>
<proteinExistence type="inferred from homology"/>
<comment type="subcellular location">
    <subcellularLocation>
        <location evidence="1">Membrane</location>
        <topology evidence="1">Multi-pass membrane protein</topology>
    </subcellularLocation>
</comment>
<evidence type="ECO:0000256" key="5">
    <source>
        <dbReference type="ARBA" id="ARBA00038359"/>
    </source>
</evidence>
<feature type="transmembrane region" description="Helical" evidence="7">
    <location>
        <begin position="168"/>
        <end position="194"/>
    </location>
</feature>
<evidence type="ECO:0000313" key="10">
    <source>
        <dbReference type="Proteomes" id="UP001285354"/>
    </source>
</evidence>
<evidence type="ECO:0000256" key="4">
    <source>
        <dbReference type="ARBA" id="ARBA00023136"/>
    </source>
</evidence>
<feature type="transmembrane region" description="Helical" evidence="7">
    <location>
        <begin position="94"/>
        <end position="116"/>
    </location>
</feature>
<dbReference type="PANTHER" id="PTHR33048">
    <property type="entry name" value="PTH11-LIKE INTEGRAL MEMBRANE PROTEIN (AFU_ORTHOLOGUE AFUA_5G11245)"/>
    <property type="match status" value="1"/>
</dbReference>
<dbReference type="InterPro" id="IPR049326">
    <property type="entry name" value="Rhodopsin_dom_fungi"/>
</dbReference>
<feature type="transmembrane region" description="Helical" evidence="7">
    <location>
        <begin position="54"/>
        <end position="74"/>
    </location>
</feature>
<keyword evidence="2 7" id="KW-0812">Transmembrane</keyword>
<feature type="compositionally biased region" description="Polar residues" evidence="6">
    <location>
        <begin position="404"/>
        <end position="413"/>
    </location>
</feature>
<dbReference type="EMBL" id="JAUBYV010000012">
    <property type="protein sequence ID" value="KAK2623783.1"/>
    <property type="molecule type" value="Genomic_DNA"/>
</dbReference>
<evidence type="ECO:0000256" key="3">
    <source>
        <dbReference type="ARBA" id="ARBA00022989"/>
    </source>
</evidence>
<feature type="domain" description="Rhodopsin" evidence="8">
    <location>
        <begin position="33"/>
        <end position="269"/>
    </location>
</feature>
<sequence>MASNDLSASESRVPGVLAGSIVPTIIGSAFVVARLYTRKFHLSTWGADDTLISISWLVSIGLAVINGMSVVYGSGRRQVFQSVSEMIATMKLAFVSRVVYQFVLCTMKLGICFFYLRVFQDRTSKITVYIMLGFILVSALATEFTTIFSCKPVSGAWKSGEQNCLPAAPNYIANTACNVGGDLALMIFVIPRIVPLQISRRQKICLLSVVSLGILIIVAAIAKLIAILKLNNNNDLAWDVANIISWTSIEVNTGLLCASAPCIKPLLHKTFPSLLITLSAPSPSCVQHSPETGDNKTARSLHSRKSVMIPHLKKAFHSKTMTGLEEVKLKTIKAKKYDKGTFAYAIRKRDEAFDHEANMMDQSGSESVERWLGRIVDEESVITAAVSAALSWGGHSGPAERSENIPSVSLSSG</sequence>
<accession>A0AAD9SSC5</accession>
<dbReference type="GO" id="GO:0016020">
    <property type="term" value="C:membrane"/>
    <property type="evidence" value="ECO:0007669"/>
    <property type="project" value="UniProtKB-SubCell"/>
</dbReference>
<dbReference type="PANTHER" id="PTHR33048:SF108">
    <property type="entry name" value="INTEGRAL MEMBRANE PROTEIN"/>
    <property type="match status" value="1"/>
</dbReference>
<dbReference type="Pfam" id="PF20684">
    <property type="entry name" value="Fung_rhodopsin"/>
    <property type="match status" value="1"/>
</dbReference>
<keyword evidence="3 7" id="KW-1133">Transmembrane helix</keyword>
<keyword evidence="4 7" id="KW-0472">Membrane</keyword>
<gene>
    <name evidence="9" type="ORF">QTJ16_006964</name>
</gene>
<dbReference type="InterPro" id="IPR052337">
    <property type="entry name" value="SAT4-like"/>
</dbReference>
<reference evidence="9" key="1">
    <citation type="submission" date="2023-06" db="EMBL/GenBank/DDBJ databases">
        <title>Draft genome of Marssonina rosae.</title>
        <authorList>
            <person name="Cheng Q."/>
        </authorList>
    </citation>
    <scope>NUCLEOTIDE SEQUENCE</scope>
    <source>
        <strain evidence="9">R4</strain>
    </source>
</reference>
<evidence type="ECO:0000313" key="9">
    <source>
        <dbReference type="EMBL" id="KAK2623783.1"/>
    </source>
</evidence>
<comment type="similarity">
    <text evidence="5">Belongs to the SAT4 family.</text>
</comment>
<evidence type="ECO:0000256" key="2">
    <source>
        <dbReference type="ARBA" id="ARBA00022692"/>
    </source>
</evidence>
<dbReference type="Proteomes" id="UP001285354">
    <property type="component" value="Unassembled WGS sequence"/>
</dbReference>
<feature type="transmembrane region" description="Helical" evidence="7">
    <location>
        <begin position="206"/>
        <end position="228"/>
    </location>
</feature>
<evidence type="ECO:0000256" key="1">
    <source>
        <dbReference type="ARBA" id="ARBA00004141"/>
    </source>
</evidence>
<organism evidence="9 10">
    <name type="scientific">Diplocarpon rosae</name>
    <dbReference type="NCBI Taxonomy" id="946125"/>
    <lineage>
        <taxon>Eukaryota</taxon>
        <taxon>Fungi</taxon>
        <taxon>Dikarya</taxon>
        <taxon>Ascomycota</taxon>
        <taxon>Pezizomycotina</taxon>
        <taxon>Leotiomycetes</taxon>
        <taxon>Helotiales</taxon>
        <taxon>Drepanopezizaceae</taxon>
        <taxon>Diplocarpon</taxon>
    </lineage>
</organism>
<keyword evidence="10" id="KW-1185">Reference proteome</keyword>
<dbReference type="AlphaFoldDB" id="A0AAD9SSC5"/>
<evidence type="ECO:0000256" key="7">
    <source>
        <dbReference type="SAM" id="Phobius"/>
    </source>
</evidence>
<name>A0AAD9SSC5_9HELO</name>
<feature type="transmembrane region" description="Helical" evidence="7">
    <location>
        <begin position="12"/>
        <end position="33"/>
    </location>
</feature>
<evidence type="ECO:0000256" key="6">
    <source>
        <dbReference type="SAM" id="MobiDB-lite"/>
    </source>
</evidence>
<feature type="transmembrane region" description="Helical" evidence="7">
    <location>
        <begin position="128"/>
        <end position="148"/>
    </location>
</feature>
<evidence type="ECO:0000259" key="8">
    <source>
        <dbReference type="Pfam" id="PF20684"/>
    </source>
</evidence>
<comment type="caution">
    <text evidence="9">The sequence shown here is derived from an EMBL/GenBank/DDBJ whole genome shotgun (WGS) entry which is preliminary data.</text>
</comment>